<evidence type="ECO:0000313" key="4">
    <source>
        <dbReference type="Proteomes" id="UP001186944"/>
    </source>
</evidence>
<dbReference type="GO" id="GO:0016567">
    <property type="term" value="P:protein ubiquitination"/>
    <property type="evidence" value="ECO:0007669"/>
    <property type="project" value="InterPro"/>
</dbReference>
<gene>
    <name evidence="3" type="ORF">FSP39_017417</name>
</gene>
<keyword evidence="4" id="KW-1185">Reference proteome</keyword>
<dbReference type="InterPro" id="IPR010606">
    <property type="entry name" value="Mib_Herc2"/>
</dbReference>
<evidence type="ECO:0000313" key="3">
    <source>
        <dbReference type="EMBL" id="KAK3098230.1"/>
    </source>
</evidence>
<dbReference type="Pfam" id="PF13519">
    <property type="entry name" value="VWA_2"/>
    <property type="match status" value="1"/>
</dbReference>
<dbReference type="AlphaFoldDB" id="A0AA88YA51"/>
<sequence length="397" mass="44762">AADCRDPKSQGADTILCVDTSFSMAPCLANMKDFMHSFLDGIESAAVDFSLEENIAIVTFGKETRIIQNLTNDYAKVRDAIGGVVTYKDRKIRPRILLLSDGKVTDQRIFNGPDAITKQGHDKKEIWRKLMEFAERLRAHGEPRQLICVPYGQTPDMELLRQLSNTAGGRISMEDDSTRLSRNFMLETVAARLVHDSGILKEGLPEKSTLHETIRTAQQGYQLNTQEIEDVENMLKKELERQTEQGASGGLEEGEVEGEEREMPQIGTRVRRGPDWKWRDQDSNSVGTVIAHRDRGWVSVEWDSGYKGKYRYGSEGGKKDVRIVDEPRILSDGMMAAVGCKARRGPDWEWGNQDGGEGSTGIVFKIEDSGVIHVRWENGKRGNYRFGLFGKFDIEIW</sequence>
<dbReference type="SUPFAM" id="SSF159034">
    <property type="entry name" value="Mib/herc2 domain-like"/>
    <property type="match status" value="2"/>
</dbReference>
<feature type="non-terminal residue" evidence="3">
    <location>
        <position position="1"/>
    </location>
</feature>
<dbReference type="GO" id="GO:0046872">
    <property type="term" value="F:metal ion binding"/>
    <property type="evidence" value="ECO:0007669"/>
    <property type="project" value="InterPro"/>
</dbReference>
<accession>A0AA88YA51</accession>
<name>A0AA88YA51_PINIB</name>
<protein>
    <recommendedName>
        <fullName evidence="2">MIB/HERC2 domain-containing protein</fullName>
    </recommendedName>
</protein>
<dbReference type="PANTHER" id="PTHR24202">
    <property type="entry name" value="E3 UBIQUITIN-PROTEIN LIGASE MIB2"/>
    <property type="match status" value="1"/>
</dbReference>
<dbReference type="CDD" id="cd00198">
    <property type="entry name" value="vWFA"/>
    <property type="match status" value="1"/>
</dbReference>
<dbReference type="InterPro" id="IPR002035">
    <property type="entry name" value="VWF_A"/>
</dbReference>
<dbReference type="PANTHER" id="PTHR24202:SF4">
    <property type="entry name" value="E3 UBIQUITIN-PROTEIN LIGASE MIB2-RELATED"/>
    <property type="match status" value="1"/>
</dbReference>
<dbReference type="InterPro" id="IPR037252">
    <property type="entry name" value="Mib_Herc2_sf"/>
</dbReference>
<dbReference type="Proteomes" id="UP001186944">
    <property type="component" value="Unassembled WGS sequence"/>
</dbReference>
<comment type="caution">
    <text evidence="3">The sequence shown here is derived from an EMBL/GenBank/DDBJ whole genome shotgun (WGS) entry which is preliminary data.</text>
</comment>
<dbReference type="InterPro" id="IPR036465">
    <property type="entry name" value="vWFA_dom_sf"/>
</dbReference>
<evidence type="ECO:0000259" key="2">
    <source>
        <dbReference type="PROSITE" id="PS51416"/>
    </source>
</evidence>
<organism evidence="3 4">
    <name type="scientific">Pinctada imbricata</name>
    <name type="common">Atlantic pearl-oyster</name>
    <name type="synonym">Pinctada martensii</name>
    <dbReference type="NCBI Taxonomy" id="66713"/>
    <lineage>
        <taxon>Eukaryota</taxon>
        <taxon>Metazoa</taxon>
        <taxon>Spiralia</taxon>
        <taxon>Lophotrochozoa</taxon>
        <taxon>Mollusca</taxon>
        <taxon>Bivalvia</taxon>
        <taxon>Autobranchia</taxon>
        <taxon>Pteriomorphia</taxon>
        <taxon>Pterioida</taxon>
        <taxon>Pterioidea</taxon>
        <taxon>Pteriidae</taxon>
        <taxon>Pinctada</taxon>
    </lineage>
</organism>
<dbReference type="Gene3D" id="2.30.30.40">
    <property type="entry name" value="SH3 Domains"/>
    <property type="match status" value="2"/>
</dbReference>
<dbReference type="GO" id="GO:0005737">
    <property type="term" value="C:cytoplasm"/>
    <property type="evidence" value="ECO:0007669"/>
    <property type="project" value="TreeGrafter"/>
</dbReference>
<dbReference type="Gene3D" id="3.40.50.410">
    <property type="entry name" value="von Willebrand factor, type A domain"/>
    <property type="match status" value="2"/>
</dbReference>
<reference evidence="3" key="1">
    <citation type="submission" date="2019-08" db="EMBL/GenBank/DDBJ databases">
        <title>The improved chromosome-level genome for the pearl oyster Pinctada fucata martensii using PacBio sequencing and Hi-C.</title>
        <authorList>
            <person name="Zheng Z."/>
        </authorList>
    </citation>
    <scope>NUCLEOTIDE SEQUENCE</scope>
    <source>
        <strain evidence="3">ZZ-2019</strain>
        <tissue evidence="3">Adductor muscle</tissue>
    </source>
</reference>
<dbReference type="EMBL" id="VSWD01000007">
    <property type="protein sequence ID" value="KAK3098230.1"/>
    <property type="molecule type" value="Genomic_DNA"/>
</dbReference>
<dbReference type="Pfam" id="PF06701">
    <property type="entry name" value="MIB_HERC2"/>
    <property type="match status" value="2"/>
</dbReference>
<dbReference type="GO" id="GO:0004842">
    <property type="term" value="F:ubiquitin-protein transferase activity"/>
    <property type="evidence" value="ECO:0007669"/>
    <property type="project" value="InterPro"/>
</dbReference>
<dbReference type="SUPFAM" id="SSF53300">
    <property type="entry name" value="vWA-like"/>
    <property type="match status" value="1"/>
</dbReference>
<feature type="domain" description="MIB/HERC2" evidence="2">
    <location>
        <begin position="326"/>
        <end position="397"/>
    </location>
</feature>
<feature type="region of interest" description="Disordered" evidence="1">
    <location>
        <begin position="241"/>
        <end position="263"/>
    </location>
</feature>
<evidence type="ECO:0000256" key="1">
    <source>
        <dbReference type="SAM" id="MobiDB-lite"/>
    </source>
</evidence>
<feature type="domain" description="MIB/HERC2" evidence="2">
    <location>
        <begin position="256"/>
        <end position="327"/>
    </location>
</feature>
<proteinExistence type="predicted"/>
<dbReference type="PROSITE" id="PS51416">
    <property type="entry name" value="MIB_HERC2"/>
    <property type="match status" value="2"/>
</dbReference>